<evidence type="ECO:0000313" key="1">
    <source>
        <dbReference type="EMBL" id="MFL0246300.1"/>
    </source>
</evidence>
<reference evidence="1 2" key="1">
    <citation type="submission" date="2024-11" db="EMBL/GenBank/DDBJ databases">
        <authorList>
            <person name="Heng Y.C."/>
            <person name="Lim A.C.H."/>
            <person name="Lee J.K.Y."/>
            <person name="Kittelmann S."/>
        </authorList>
    </citation>
    <scope>NUCLEOTIDE SEQUENCE [LARGE SCALE GENOMIC DNA]</scope>
    <source>
        <strain evidence="1 2">WILCCON 0185</strain>
    </source>
</reference>
<dbReference type="Pfam" id="PF02583">
    <property type="entry name" value="Trns_repr_metal"/>
    <property type="match status" value="1"/>
</dbReference>
<dbReference type="EMBL" id="JBJHZZ010000002">
    <property type="protein sequence ID" value="MFL0246300.1"/>
    <property type="molecule type" value="Genomic_DNA"/>
</dbReference>
<gene>
    <name evidence="1" type="ORF">ACJDUG_04810</name>
</gene>
<comment type="caution">
    <text evidence="1">The sequence shown here is derived from an EMBL/GenBank/DDBJ whole genome shotgun (WGS) entry which is preliminary data.</text>
</comment>
<dbReference type="InterPro" id="IPR038390">
    <property type="entry name" value="Metal_Tscrpt_repr_sf"/>
</dbReference>
<accession>A0ABW8T356</accession>
<dbReference type="PANTHER" id="PTHR33677:SF3">
    <property type="entry name" value="COPPER-SENSING TRANSCRIPTIONAL REPRESSOR RICR"/>
    <property type="match status" value="1"/>
</dbReference>
<organism evidence="1 2">
    <name type="scientific">Candidatus Clostridium stratigraminis</name>
    <dbReference type="NCBI Taxonomy" id="3381661"/>
    <lineage>
        <taxon>Bacteria</taxon>
        <taxon>Bacillati</taxon>
        <taxon>Bacillota</taxon>
        <taxon>Clostridia</taxon>
        <taxon>Eubacteriales</taxon>
        <taxon>Clostridiaceae</taxon>
        <taxon>Clostridium</taxon>
    </lineage>
</organism>
<proteinExistence type="predicted"/>
<dbReference type="RefSeq" id="WP_406768774.1">
    <property type="nucleotide sequence ID" value="NZ_JBJHZZ010000002.1"/>
</dbReference>
<protein>
    <submittedName>
        <fullName evidence="1">Metal-sensing transcriptional repressor</fullName>
    </submittedName>
</protein>
<sequence length="90" mass="10310">MEKYDEDKIRQIGNRLSRIIGQLQAVKRMTEEKRECGEILIQVSAARSALESVSKLILQDHVNNCIQNAIESNDDAAINDLNNFLSRFLY</sequence>
<name>A0ABW8T356_9CLOT</name>
<dbReference type="Proteomes" id="UP001623591">
    <property type="component" value="Unassembled WGS sequence"/>
</dbReference>
<dbReference type="Gene3D" id="1.20.58.1000">
    <property type="entry name" value="Metal-sensitive repressor, helix protomer"/>
    <property type="match status" value="1"/>
</dbReference>
<dbReference type="InterPro" id="IPR003735">
    <property type="entry name" value="Metal_Tscrpt_repr"/>
</dbReference>
<dbReference type="PANTHER" id="PTHR33677">
    <property type="entry name" value="TRANSCRIPTIONAL REPRESSOR FRMR-RELATED"/>
    <property type="match status" value="1"/>
</dbReference>
<keyword evidence="2" id="KW-1185">Reference proteome</keyword>
<evidence type="ECO:0000313" key="2">
    <source>
        <dbReference type="Proteomes" id="UP001623591"/>
    </source>
</evidence>